<evidence type="ECO:0000313" key="5">
    <source>
        <dbReference type="Proteomes" id="UP000233248"/>
    </source>
</evidence>
<comment type="caution">
    <text evidence="4">The sequence shown here is derived from an EMBL/GenBank/DDBJ whole genome shotgun (WGS) entry which is preliminary data.</text>
</comment>
<evidence type="ECO:0000256" key="1">
    <source>
        <dbReference type="ARBA" id="ARBA00007274"/>
    </source>
</evidence>
<dbReference type="Gene3D" id="2.160.10.10">
    <property type="entry name" value="Hexapeptide repeat proteins"/>
    <property type="match status" value="1"/>
</dbReference>
<dbReference type="NCBIfam" id="TIGR03570">
    <property type="entry name" value="NeuD_NnaD"/>
    <property type="match status" value="1"/>
</dbReference>
<dbReference type="GO" id="GO:0016740">
    <property type="term" value="F:transferase activity"/>
    <property type="evidence" value="ECO:0007669"/>
    <property type="project" value="UniProtKB-KW"/>
</dbReference>
<dbReference type="PANTHER" id="PTHR43300:SF7">
    <property type="entry name" value="UDP-N-ACETYLBACILLOSAMINE N-ACETYLTRANSFERASE"/>
    <property type="match status" value="1"/>
</dbReference>
<organism evidence="4 5">
    <name type="scientific">Malaciobacter halophilus</name>
    <dbReference type="NCBI Taxonomy" id="197482"/>
    <lineage>
        <taxon>Bacteria</taxon>
        <taxon>Pseudomonadati</taxon>
        <taxon>Campylobacterota</taxon>
        <taxon>Epsilonproteobacteria</taxon>
        <taxon>Campylobacterales</taxon>
        <taxon>Arcobacteraceae</taxon>
        <taxon>Malaciobacter</taxon>
    </lineage>
</organism>
<dbReference type="InterPro" id="IPR041561">
    <property type="entry name" value="PglD_N"/>
</dbReference>
<comment type="similarity">
    <text evidence="1">Belongs to the transferase hexapeptide repeat family.</text>
</comment>
<accession>A0A2N1J5R1</accession>
<evidence type="ECO:0000259" key="3">
    <source>
        <dbReference type="Pfam" id="PF17836"/>
    </source>
</evidence>
<dbReference type="SUPFAM" id="SSF51161">
    <property type="entry name" value="Trimeric LpxA-like enzymes"/>
    <property type="match status" value="1"/>
</dbReference>
<dbReference type="OrthoDB" id="9782091at2"/>
<dbReference type="Pfam" id="PF17836">
    <property type="entry name" value="PglD_N"/>
    <property type="match status" value="1"/>
</dbReference>
<dbReference type="Proteomes" id="UP000233248">
    <property type="component" value="Unassembled WGS sequence"/>
</dbReference>
<dbReference type="Gene3D" id="3.40.50.20">
    <property type="match status" value="1"/>
</dbReference>
<reference evidence="4 5" key="1">
    <citation type="submission" date="2017-09" db="EMBL/GenBank/DDBJ databases">
        <title>Genomics of the genus Arcobacter.</title>
        <authorList>
            <person name="Perez-Cataluna A."/>
            <person name="Figueras M.J."/>
            <person name="Salas-Masso N."/>
        </authorList>
    </citation>
    <scope>NUCLEOTIDE SEQUENCE [LARGE SCALE GENOMIC DNA]</scope>
    <source>
        <strain evidence="4 5">DSM 18005</strain>
    </source>
</reference>
<feature type="site" description="Increases basicity of active site His" evidence="2">
    <location>
        <position position="136"/>
    </location>
</feature>
<feature type="domain" description="PglD N-terminal" evidence="3">
    <location>
        <begin position="7"/>
        <end position="77"/>
    </location>
</feature>
<name>A0A2N1J5R1_9BACT</name>
<dbReference type="EMBL" id="NXIF01000007">
    <property type="protein sequence ID" value="PKI81854.1"/>
    <property type="molecule type" value="Genomic_DNA"/>
</dbReference>
<dbReference type="CDD" id="cd03360">
    <property type="entry name" value="LbH_AT_putative"/>
    <property type="match status" value="1"/>
</dbReference>
<dbReference type="RefSeq" id="WP_101183525.1">
    <property type="nucleotide sequence ID" value="NZ_CP031218.1"/>
</dbReference>
<keyword evidence="5" id="KW-1185">Reference proteome</keyword>
<feature type="active site" description="Proton acceptor" evidence="2">
    <location>
        <position position="135"/>
    </location>
</feature>
<dbReference type="InterPro" id="IPR011004">
    <property type="entry name" value="Trimer_LpxA-like_sf"/>
</dbReference>
<dbReference type="AlphaFoldDB" id="A0A2N1J5R1"/>
<proteinExistence type="inferred from homology"/>
<dbReference type="KEGG" id="ahs:AHALO_0833"/>
<protein>
    <submittedName>
        <fullName evidence="4">Acetyltransferase</fullName>
    </submittedName>
</protein>
<sequence>MSTIYGIYGASGFGKEVLPLVKEQFGNKSKIVFVDDGDVPNELFGCDIFNFEQFVNLEGQKKVTIAISNSKIREKLTLKCLEKSIEVFDVKASNSVVLEDVKMGGGSILCPFVTLTSDITIGKSFQVNIYSYVAHDCVIGDYVTFAPAVKCNGNVYIGDHAYIGTGAIIHQGKPNRPLKIGKGAVIAAGAVVTKSVPDGMTVFGSPAIEFTKENIKRRS</sequence>
<evidence type="ECO:0000256" key="2">
    <source>
        <dbReference type="PIRSR" id="PIRSR620019-1"/>
    </source>
</evidence>
<dbReference type="InterPro" id="IPR020019">
    <property type="entry name" value="AcTrfase_PglD-like"/>
</dbReference>
<dbReference type="InterPro" id="IPR050179">
    <property type="entry name" value="Trans_hexapeptide_repeat"/>
</dbReference>
<evidence type="ECO:0000313" key="4">
    <source>
        <dbReference type="EMBL" id="PKI81854.1"/>
    </source>
</evidence>
<keyword evidence="4" id="KW-0808">Transferase</keyword>
<gene>
    <name evidence="4" type="ORF">CP960_01790</name>
</gene>
<dbReference type="PANTHER" id="PTHR43300">
    <property type="entry name" value="ACETYLTRANSFERASE"/>
    <property type="match status" value="1"/>
</dbReference>